<feature type="region of interest" description="Disordered" evidence="1">
    <location>
        <begin position="1"/>
        <end position="34"/>
    </location>
</feature>
<dbReference type="Proteomes" id="UP000324800">
    <property type="component" value="Unassembled WGS sequence"/>
</dbReference>
<organism evidence="2 3">
    <name type="scientific">Streblomastix strix</name>
    <dbReference type="NCBI Taxonomy" id="222440"/>
    <lineage>
        <taxon>Eukaryota</taxon>
        <taxon>Metamonada</taxon>
        <taxon>Preaxostyla</taxon>
        <taxon>Oxymonadida</taxon>
        <taxon>Streblomastigidae</taxon>
        <taxon>Streblomastix</taxon>
    </lineage>
</organism>
<name>A0A5J4TH59_9EUKA</name>
<reference evidence="2 3" key="1">
    <citation type="submission" date="2019-03" db="EMBL/GenBank/DDBJ databases">
        <title>Single cell metagenomics reveals metabolic interactions within the superorganism composed of flagellate Streblomastix strix and complex community of Bacteroidetes bacteria on its surface.</title>
        <authorList>
            <person name="Treitli S.C."/>
            <person name="Kolisko M."/>
            <person name="Husnik F."/>
            <person name="Keeling P."/>
            <person name="Hampl V."/>
        </authorList>
    </citation>
    <scope>NUCLEOTIDE SEQUENCE [LARGE SCALE GENOMIC DNA]</scope>
    <source>
        <strain evidence="2">ST1C</strain>
    </source>
</reference>
<protein>
    <recommendedName>
        <fullName evidence="4">PH domain-containing protein</fullName>
    </recommendedName>
</protein>
<feature type="non-terminal residue" evidence="2">
    <location>
        <position position="143"/>
    </location>
</feature>
<dbReference type="EMBL" id="SNRW01031171">
    <property type="protein sequence ID" value="KAA6357588.1"/>
    <property type="molecule type" value="Genomic_DNA"/>
</dbReference>
<feature type="compositionally biased region" description="Polar residues" evidence="1">
    <location>
        <begin position="23"/>
        <end position="34"/>
    </location>
</feature>
<sequence length="143" mass="16760">MCKHDTHTSILISKDSPDKEPQHQNSVVNKELRGNQSQFPETLIYPNQRSQFQSSSHATDSYTRIDDDFMEDKGCEVYVSEQTGEVQVRFRGIPNTIVKKQGLFRIQTNVRQDYQFWEFESDEEMKLWVACIQADVKLRVKLI</sequence>
<accession>A0A5J4TH59</accession>
<comment type="caution">
    <text evidence="2">The sequence shown here is derived from an EMBL/GenBank/DDBJ whole genome shotgun (WGS) entry which is preliminary data.</text>
</comment>
<evidence type="ECO:0000313" key="3">
    <source>
        <dbReference type="Proteomes" id="UP000324800"/>
    </source>
</evidence>
<proteinExistence type="predicted"/>
<evidence type="ECO:0000256" key="1">
    <source>
        <dbReference type="SAM" id="MobiDB-lite"/>
    </source>
</evidence>
<gene>
    <name evidence="2" type="ORF">EZS28_046885</name>
</gene>
<evidence type="ECO:0000313" key="2">
    <source>
        <dbReference type="EMBL" id="KAA6357588.1"/>
    </source>
</evidence>
<dbReference type="AlphaFoldDB" id="A0A5J4TH59"/>
<evidence type="ECO:0008006" key="4">
    <source>
        <dbReference type="Google" id="ProtNLM"/>
    </source>
</evidence>